<dbReference type="GO" id="GO:0000271">
    <property type="term" value="P:polysaccharide biosynthetic process"/>
    <property type="evidence" value="ECO:0007669"/>
    <property type="project" value="TreeGrafter"/>
</dbReference>
<reference evidence="4 5" key="1">
    <citation type="submission" date="2017-08" db="EMBL/GenBank/DDBJ databases">
        <authorList>
            <person name="de Groot N.N."/>
        </authorList>
    </citation>
    <scope>NUCLEOTIDE SEQUENCE [LARGE SCALE GENOMIC DNA]</scope>
    <source>
        <strain evidence="4 5">USBA 78</strain>
    </source>
</reference>
<dbReference type="Gene3D" id="3.90.1150.10">
    <property type="entry name" value="Aspartate Aminotransferase, domain 1"/>
    <property type="match status" value="1"/>
</dbReference>
<dbReference type="RefSeq" id="WP_082824883.1">
    <property type="nucleotide sequence ID" value="NZ_OBMM01000008.1"/>
</dbReference>
<evidence type="ECO:0000313" key="5">
    <source>
        <dbReference type="Proteomes" id="UP000219068"/>
    </source>
</evidence>
<evidence type="ECO:0000313" key="4">
    <source>
        <dbReference type="EMBL" id="SOC30120.1"/>
    </source>
</evidence>
<dbReference type="InterPro" id="IPR015422">
    <property type="entry name" value="PyrdxlP-dep_Trfase_small"/>
</dbReference>
<comment type="similarity">
    <text evidence="3">Belongs to the DegT/DnrJ/EryC1 family.</text>
</comment>
<accession>A0A285TX44</accession>
<dbReference type="Proteomes" id="UP000219068">
    <property type="component" value="Unassembled WGS sequence"/>
</dbReference>
<evidence type="ECO:0000256" key="1">
    <source>
        <dbReference type="PIRSR" id="PIRSR000390-1"/>
    </source>
</evidence>
<gene>
    <name evidence="4" type="ORF">SAMN05428964_108107</name>
</gene>
<dbReference type="PIRSF" id="PIRSF000390">
    <property type="entry name" value="PLP_StrS"/>
    <property type="match status" value="1"/>
</dbReference>
<keyword evidence="2 3" id="KW-0663">Pyridoxal phosphate</keyword>
<dbReference type="Pfam" id="PF01041">
    <property type="entry name" value="DegT_DnrJ_EryC1"/>
    <property type="match status" value="1"/>
</dbReference>
<dbReference type="GO" id="GO:0008483">
    <property type="term" value="F:transaminase activity"/>
    <property type="evidence" value="ECO:0007669"/>
    <property type="project" value="TreeGrafter"/>
</dbReference>
<dbReference type="GO" id="GO:0030170">
    <property type="term" value="F:pyridoxal phosphate binding"/>
    <property type="evidence" value="ECO:0007669"/>
    <property type="project" value="TreeGrafter"/>
</dbReference>
<dbReference type="PANTHER" id="PTHR30244">
    <property type="entry name" value="TRANSAMINASE"/>
    <property type="match status" value="1"/>
</dbReference>
<dbReference type="PANTHER" id="PTHR30244:SF30">
    <property type="entry name" value="BLR5990 PROTEIN"/>
    <property type="match status" value="1"/>
</dbReference>
<protein>
    <submittedName>
        <fullName evidence="4">Perosamine synthetase</fullName>
    </submittedName>
</protein>
<dbReference type="InterPro" id="IPR015421">
    <property type="entry name" value="PyrdxlP-dep_Trfase_major"/>
</dbReference>
<feature type="active site" description="Proton acceptor" evidence="1">
    <location>
        <position position="201"/>
    </location>
</feature>
<dbReference type="CDD" id="cd00616">
    <property type="entry name" value="AHBA_syn"/>
    <property type="match status" value="1"/>
</dbReference>
<dbReference type="SUPFAM" id="SSF53383">
    <property type="entry name" value="PLP-dependent transferases"/>
    <property type="match status" value="1"/>
</dbReference>
<name>A0A285TX44_9PROT</name>
<feature type="modified residue" description="N6-(pyridoxal phosphate)lysine" evidence="2">
    <location>
        <position position="201"/>
    </location>
</feature>
<proteinExistence type="inferred from homology"/>
<dbReference type="AlphaFoldDB" id="A0A285TX44"/>
<evidence type="ECO:0000256" key="3">
    <source>
        <dbReference type="RuleBase" id="RU004508"/>
    </source>
</evidence>
<dbReference type="InterPro" id="IPR000653">
    <property type="entry name" value="DegT/StrS_aminotransferase"/>
</dbReference>
<dbReference type="EMBL" id="OBMM01000008">
    <property type="protein sequence ID" value="SOC30120.1"/>
    <property type="molecule type" value="Genomic_DNA"/>
</dbReference>
<organism evidence="4 5">
    <name type="scientific">Thalassospira xiamenensis</name>
    <dbReference type="NCBI Taxonomy" id="220697"/>
    <lineage>
        <taxon>Bacteria</taxon>
        <taxon>Pseudomonadati</taxon>
        <taxon>Pseudomonadota</taxon>
        <taxon>Alphaproteobacteria</taxon>
        <taxon>Rhodospirillales</taxon>
        <taxon>Thalassospiraceae</taxon>
        <taxon>Thalassospira</taxon>
    </lineage>
</organism>
<dbReference type="InterPro" id="IPR015424">
    <property type="entry name" value="PyrdxlP-dep_Trfase"/>
</dbReference>
<sequence length="389" mass="42465">MTSVHYSTKIEDGLSLQEVGPIPVNAPKFDGNERTYLLDCIDSGWVSSEGPYVERFEAAMAEKVNRRYGIGVANGSAALEIAVAALRLSPGDEVILPSFTIISCVAAVLRSGATPVVVDCDPMTLNSTASHYAAAISPRTKALMVVHIYGLPVDIDPILALAEQHSLAIIEDAAEMHGQTYKGRPCGSFGTLSTFSFYPNKLVTTGEGGMVMTNDPALAQNCRNLRNLCFNPNQRFVHDELGWNYRLTNMQAALGLAQVEKLDQTVARKRAIGATYTKLLSSLHGVQLPLVKTDYAEGLYWVFSIILNDNLEMDAKAAMTTLAAHKIGTRPFFWPMHLQPVFQKMNLFRGVSCPVAERIAKQGFYLPSGLGITDVQMLRVAAVLKQVLR</sequence>
<dbReference type="Gene3D" id="3.40.640.10">
    <property type="entry name" value="Type I PLP-dependent aspartate aminotransferase-like (Major domain)"/>
    <property type="match status" value="1"/>
</dbReference>
<evidence type="ECO:0000256" key="2">
    <source>
        <dbReference type="PIRSR" id="PIRSR000390-2"/>
    </source>
</evidence>